<sequence length="270" mass="29819">MSKRIIKCLGRVVAVVFVGSQIFASPISTFAEQNSSIPDRMLAGTVIQYDENNNPVYLEEGSPLPTEKPKNTVSRRILTPEEQAALDKENKMAEEILEEAKSLPVFHIDNPKPQPGMKVIYDGEGYLKDIIYPEDQTTVGVQSALPQGTRKAPGTYTYGAHNNSIVITGTSTGKVQGTGRGTNFTDTYGDHGNYVLKKGDCATKGEIDNPRYDTLISVRNLDNDYVYSFQKEDNGSLPDAVVDIWKDGLSYLGLTYSPSVSFSGRYFYQF</sequence>
<dbReference type="Proteomes" id="UP000187172">
    <property type="component" value="Unassembled WGS sequence"/>
</dbReference>
<dbReference type="AlphaFoldDB" id="A0A1R1DZL8"/>
<evidence type="ECO:0000313" key="3">
    <source>
        <dbReference type="Proteomes" id="UP000187172"/>
    </source>
</evidence>
<dbReference type="STRING" id="297318.BK138_34070"/>
<organism evidence="2 3">
    <name type="scientific">Paenibacillus rhizosphaerae</name>
    <dbReference type="NCBI Taxonomy" id="297318"/>
    <lineage>
        <taxon>Bacteria</taxon>
        <taxon>Bacillati</taxon>
        <taxon>Bacillota</taxon>
        <taxon>Bacilli</taxon>
        <taxon>Bacillales</taxon>
        <taxon>Paenibacillaceae</taxon>
        <taxon>Paenibacillus</taxon>
    </lineage>
</organism>
<name>A0A1R1DZL8_9BACL</name>
<reference evidence="2 3" key="1">
    <citation type="submission" date="2016-11" db="EMBL/GenBank/DDBJ databases">
        <title>Paenibacillus species isolates.</title>
        <authorList>
            <person name="Beno S.M."/>
        </authorList>
    </citation>
    <scope>NUCLEOTIDE SEQUENCE [LARGE SCALE GENOMIC DNA]</scope>
    <source>
        <strain evidence="2 3">FSL R5-0378</strain>
    </source>
</reference>
<feature type="signal peptide" evidence="1">
    <location>
        <begin position="1"/>
        <end position="24"/>
    </location>
</feature>
<keyword evidence="1" id="KW-0732">Signal</keyword>
<gene>
    <name evidence="2" type="ORF">BK138_34070</name>
</gene>
<evidence type="ECO:0000256" key="1">
    <source>
        <dbReference type="SAM" id="SignalP"/>
    </source>
</evidence>
<keyword evidence="3" id="KW-1185">Reference proteome</keyword>
<comment type="caution">
    <text evidence="2">The sequence shown here is derived from an EMBL/GenBank/DDBJ whole genome shotgun (WGS) entry which is preliminary data.</text>
</comment>
<accession>A0A1R1DZL8</accession>
<dbReference type="RefSeq" id="WP_076176839.1">
    <property type="nucleotide sequence ID" value="NZ_MRTP01000024.1"/>
</dbReference>
<protein>
    <submittedName>
        <fullName evidence="2">Uncharacterized protein</fullName>
    </submittedName>
</protein>
<dbReference type="EMBL" id="MRTP01000024">
    <property type="protein sequence ID" value="OMF44999.1"/>
    <property type="molecule type" value="Genomic_DNA"/>
</dbReference>
<evidence type="ECO:0000313" key="2">
    <source>
        <dbReference type="EMBL" id="OMF44999.1"/>
    </source>
</evidence>
<feature type="chain" id="PRO_5039528946" evidence="1">
    <location>
        <begin position="25"/>
        <end position="270"/>
    </location>
</feature>
<proteinExistence type="predicted"/>